<dbReference type="InterPro" id="IPR019734">
    <property type="entry name" value="TPR_rpt"/>
</dbReference>
<keyword evidence="1" id="KW-0812">Transmembrane</keyword>
<proteinExistence type="predicted"/>
<evidence type="ECO:0000256" key="1">
    <source>
        <dbReference type="SAM" id="Phobius"/>
    </source>
</evidence>
<feature type="transmembrane region" description="Helical" evidence="1">
    <location>
        <begin position="433"/>
        <end position="454"/>
    </location>
</feature>
<dbReference type="SMART" id="SM00387">
    <property type="entry name" value="HATPase_c"/>
    <property type="match status" value="1"/>
</dbReference>
<dbReference type="Gene3D" id="3.30.565.10">
    <property type="entry name" value="Histidine kinase-like ATPase, C-terminal domain"/>
    <property type="match status" value="1"/>
</dbReference>
<keyword evidence="1" id="KW-0472">Membrane</keyword>
<dbReference type="InterPro" id="IPR003594">
    <property type="entry name" value="HATPase_dom"/>
</dbReference>
<keyword evidence="3" id="KW-0808">Transferase</keyword>
<evidence type="ECO:0000259" key="2">
    <source>
        <dbReference type="SMART" id="SM00387"/>
    </source>
</evidence>
<feature type="domain" description="Histidine kinase/HSP90-like ATPase" evidence="2">
    <location>
        <begin position="566"/>
        <end position="673"/>
    </location>
</feature>
<keyword evidence="1" id="KW-1133">Transmembrane helix</keyword>
<dbReference type="PROSITE" id="PS51257">
    <property type="entry name" value="PROKAR_LIPOPROTEIN"/>
    <property type="match status" value="1"/>
</dbReference>
<dbReference type="SUPFAM" id="SSF55874">
    <property type="entry name" value="ATPase domain of HSP90 chaperone/DNA topoisomerase II/histidine kinase"/>
    <property type="match status" value="1"/>
</dbReference>
<reference evidence="3 4" key="1">
    <citation type="submission" date="2020-03" db="EMBL/GenBank/DDBJ databases">
        <title>Genomic analysis of Bacteroides faecium CBA7301.</title>
        <authorList>
            <person name="Kim J."/>
            <person name="Roh S.W."/>
        </authorList>
    </citation>
    <scope>NUCLEOTIDE SEQUENCE [LARGE SCALE GENOMIC DNA]</scope>
    <source>
        <strain evidence="3 4">CBA7301</strain>
    </source>
</reference>
<dbReference type="KEGG" id="bfc:BacF7301_05490"/>
<dbReference type="RefSeq" id="WP_167967114.1">
    <property type="nucleotide sequence ID" value="NZ_CP050831.1"/>
</dbReference>
<dbReference type="Proteomes" id="UP000501780">
    <property type="component" value="Chromosome"/>
</dbReference>
<organism evidence="3 4">
    <name type="scientific">Bacteroides faecium</name>
    <dbReference type="NCBI Taxonomy" id="2715212"/>
    <lineage>
        <taxon>Bacteria</taxon>
        <taxon>Pseudomonadati</taxon>
        <taxon>Bacteroidota</taxon>
        <taxon>Bacteroidia</taxon>
        <taxon>Bacteroidales</taxon>
        <taxon>Bacteroidaceae</taxon>
        <taxon>Bacteroides</taxon>
    </lineage>
</organism>
<dbReference type="Pfam" id="PF06580">
    <property type="entry name" value="His_kinase"/>
    <property type="match status" value="1"/>
</dbReference>
<keyword evidence="4" id="KW-1185">Reference proteome</keyword>
<evidence type="ECO:0000313" key="4">
    <source>
        <dbReference type="Proteomes" id="UP000501780"/>
    </source>
</evidence>
<dbReference type="Gene3D" id="1.25.40.10">
    <property type="entry name" value="Tetratricopeptide repeat domain"/>
    <property type="match status" value="2"/>
</dbReference>
<dbReference type="SUPFAM" id="SSF48452">
    <property type="entry name" value="TPR-like"/>
    <property type="match status" value="1"/>
</dbReference>
<dbReference type="SMART" id="SM00028">
    <property type="entry name" value="TPR"/>
    <property type="match status" value="5"/>
</dbReference>
<dbReference type="InterPro" id="IPR050640">
    <property type="entry name" value="Bact_2-comp_sensor_kinase"/>
</dbReference>
<dbReference type="PANTHER" id="PTHR34220">
    <property type="entry name" value="SENSOR HISTIDINE KINASE YPDA"/>
    <property type="match status" value="1"/>
</dbReference>
<name>A0A6H0KVF3_9BACE</name>
<keyword evidence="3" id="KW-0418">Kinase</keyword>
<dbReference type="InterPro" id="IPR011990">
    <property type="entry name" value="TPR-like_helical_dom_sf"/>
</dbReference>
<dbReference type="GO" id="GO:0000155">
    <property type="term" value="F:phosphorelay sensor kinase activity"/>
    <property type="evidence" value="ECO:0007669"/>
    <property type="project" value="InterPro"/>
</dbReference>
<sequence length="677" mass="78903">MNRRATMKLFGLLGLLMLLSCGYTNKHHSKSLCELTFVDSLETRVQDSLFANVLYSRSQIREALVQVQDSQVYYRLLALYGKTFFVSSDFDSILYYHRQVKEFARKANDCPQWNDVLSDVYNMAGNVWMQLNRPDSAIIGYKQAYQYRLKGNRLHILPDICINTADAYLHRGDLAHTASYYRRALFLCDSLNLSEHAKFPVYYGLGQTYMELRDFELSNHYYDLAGQFFDEMNVGEKWTYLNNRGNHYYYKKDYREALKYMRRANELVSAHSQMVFEQNFVKVNLGELYVLTDNLDSAQICLDESYRFFSKIQHNSAVHYIETQMIELALKKGNIAQAQKMIARTAPVGHLDANMLTIRNQYLQHYFERTGDYRRAYEYLKRNGHLDDSIRSERVQMRVAELDMRYQQDTIVLRKEIQIQQQAGEMRVLKLSVYIWVLVCLLLIAGTVVIIWYMRKKREFLRERFFQQINRVRMENLRSRISPHFTFNVLGREINQFNGSEDVKQNLMGLVKYLRRSLELTEKLSVPLQDELDFVRSYIDLEKGRVGEDFTPTVTVEDGLDATRIMIPSMIVQIPVENAIKHGLAGKDGAKELAISVSRQENGIRITVTDNGRGYLPQVASATRGTGTGLKVLYQTIQLLNTKNKSDKIRFDITNRNDGQTGTQVSVYIPFRFSYDL</sequence>
<dbReference type="GO" id="GO:0016020">
    <property type="term" value="C:membrane"/>
    <property type="evidence" value="ECO:0007669"/>
    <property type="project" value="InterPro"/>
</dbReference>
<dbReference type="InterPro" id="IPR010559">
    <property type="entry name" value="Sig_transdc_His_kin_internal"/>
</dbReference>
<accession>A0A6H0KVF3</accession>
<dbReference type="Pfam" id="PF02518">
    <property type="entry name" value="HATPase_c"/>
    <property type="match status" value="1"/>
</dbReference>
<evidence type="ECO:0000313" key="3">
    <source>
        <dbReference type="EMBL" id="QIU97420.1"/>
    </source>
</evidence>
<protein>
    <submittedName>
        <fullName evidence="3">Histidine kinase</fullName>
    </submittedName>
</protein>
<gene>
    <name evidence="3" type="ORF">BacF7301_05490</name>
</gene>
<dbReference type="AlphaFoldDB" id="A0A6H0KVF3"/>
<dbReference type="PANTHER" id="PTHR34220:SF7">
    <property type="entry name" value="SENSOR HISTIDINE KINASE YPDA"/>
    <property type="match status" value="1"/>
</dbReference>
<dbReference type="EMBL" id="CP050831">
    <property type="protein sequence ID" value="QIU97420.1"/>
    <property type="molecule type" value="Genomic_DNA"/>
</dbReference>
<dbReference type="InterPro" id="IPR036890">
    <property type="entry name" value="HATPase_C_sf"/>
</dbReference>